<keyword evidence="2" id="KW-1185">Reference proteome</keyword>
<sequence>MCVSIFCHSFNVLKSESTLIHWIGNSCRSGPHCYIFECKYCPLKVCRPCKNKV</sequence>
<name>A0A9P7YDV1_9HELO</name>
<dbReference type="AlphaFoldDB" id="A0A9P7YDV1"/>
<accession>A0A9P7YDV1</accession>
<proteinExistence type="predicted"/>
<dbReference type="OrthoDB" id="4596934at2759"/>
<evidence type="ECO:0000313" key="1">
    <source>
        <dbReference type="EMBL" id="KAG9231290.1"/>
    </source>
</evidence>
<dbReference type="EMBL" id="MU251612">
    <property type="protein sequence ID" value="KAG9231290.1"/>
    <property type="molecule type" value="Genomic_DNA"/>
</dbReference>
<comment type="caution">
    <text evidence="1">The sequence shown here is derived from an EMBL/GenBank/DDBJ whole genome shotgun (WGS) entry which is preliminary data.</text>
</comment>
<organism evidence="1 2">
    <name type="scientific">Amylocarpus encephaloides</name>
    <dbReference type="NCBI Taxonomy" id="45428"/>
    <lineage>
        <taxon>Eukaryota</taxon>
        <taxon>Fungi</taxon>
        <taxon>Dikarya</taxon>
        <taxon>Ascomycota</taxon>
        <taxon>Pezizomycotina</taxon>
        <taxon>Leotiomycetes</taxon>
        <taxon>Helotiales</taxon>
        <taxon>Helotiales incertae sedis</taxon>
        <taxon>Amylocarpus</taxon>
    </lineage>
</organism>
<protein>
    <submittedName>
        <fullName evidence="1">Uncharacterized protein</fullName>
    </submittedName>
</protein>
<dbReference type="Proteomes" id="UP000824998">
    <property type="component" value="Unassembled WGS sequence"/>
</dbReference>
<evidence type="ECO:0000313" key="2">
    <source>
        <dbReference type="Proteomes" id="UP000824998"/>
    </source>
</evidence>
<reference evidence="1" key="1">
    <citation type="journal article" date="2021" name="IMA Fungus">
        <title>Genomic characterization of three marine fungi, including Emericellopsis atlantica sp. nov. with signatures of a generalist lifestyle and marine biomass degradation.</title>
        <authorList>
            <person name="Hagestad O.C."/>
            <person name="Hou L."/>
            <person name="Andersen J.H."/>
            <person name="Hansen E.H."/>
            <person name="Altermark B."/>
            <person name="Li C."/>
            <person name="Kuhnert E."/>
            <person name="Cox R.J."/>
            <person name="Crous P.W."/>
            <person name="Spatafora J.W."/>
            <person name="Lail K."/>
            <person name="Amirebrahimi M."/>
            <person name="Lipzen A."/>
            <person name="Pangilinan J."/>
            <person name="Andreopoulos W."/>
            <person name="Hayes R.D."/>
            <person name="Ng V."/>
            <person name="Grigoriev I.V."/>
            <person name="Jackson S.A."/>
            <person name="Sutton T.D.S."/>
            <person name="Dobson A.D.W."/>
            <person name="Rama T."/>
        </authorList>
    </citation>
    <scope>NUCLEOTIDE SEQUENCE</scope>
    <source>
        <strain evidence="1">TRa018bII</strain>
    </source>
</reference>
<gene>
    <name evidence="1" type="ORF">BJ875DRAFT_469908</name>
</gene>